<comment type="subcellular location">
    <subcellularLocation>
        <location evidence="2">Cell membrane</location>
        <topology evidence="2">Multi-pass membrane protein</topology>
    </subcellularLocation>
</comment>
<dbReference type="EC" id="2.7.13.3" evidence="3"/>
<name>A0AAW3JW10_9FIRM</name>
<sequence>MKIFVSYIKTNVLWVVFCAVLILFQMVFMRLSGMKQNDCIYGVILESMVFIIVFFSGFINYLIKYNKLKRISLLDIDEQSDMPETSECVEQLYQEIVENQIISRKKIKADKDKADSEMLQYYGMWVHQIKTPIAAMRLLLQTDISEFAADNENKSEENINAAGLDTEYAENINAVELKNEYKESINATGLDTEYIDTDNKEDELEKIYLGFGELKKELSNELFQIEQYTEMALQYQRVQSETNDFVLEKVKLDKVIRESIRKYAKIFIRKKLAMNYDGTDITVVSDEKWLGFIIEQLLSNAVKYTKSGSITISIGMNTLKTDALNNVDKEELKYKNCENVFHRIEKRVEKESKSRIIFVEIADEGIGISAEDIPRVFEKGYTGYNGHENKTSTGIGLYLCKQAADKLGHRLEIESEEKKGTKVRVYLTKM</sequence>
<dbReference type="InterPro" id="IPR050351">
    <property type="entry name" value="BphY/WalK/GraS-like"/>
</dbReference>
<dbReference type="PROSITE" id="PS50109">
    <property type="entry name" value="HIS_KIN"/>
    <property type="match status" value="1"/>
</dbReference>
<dbReference type="Proteomes" id="UP000050833">
    <property type="component" value="Unassembled WGS sequence"/>
</dbReference>
<keyword evidence="10 11" id="KW-0472">Membrane</keyword>
<evidence type="ECO:0000256" key="4">
    <source>
        <dbReference type="ARBA" id="ARBA00022475"/>
    </source>
</evidence>
<evidence type="ECO:0000256" key="8">
    <source>
        <dbReference type="ARBA" id="ARBA00022989"/>
    </source>
</evidence>
<evidence type="ECO:0000256" key="6">
    <source>
        <dbReference type="ARBA" id="ARBA00022692"/>
    </source>
</evidence>
<evidence type="ECO:0000256" key="9">
    <source>
        <dbReference type="ARBA" id="ARBA00023012"/>
    </source>
</evidence>
<dbReference type="GO" id="GO:0005886">
    <property type="term" value="C:plasma membrane"/>
    <property type="evidence" value="ECO:0007669"/>
    <property type="project" value="UniProtKB-SubCell"/>
</dbReference>
<evidence type="ECO:0000256" key="11">
    <source>
        <dbReference type="SAM" id="Phobius"/>
    </source>
</evidence>
<evidence type="ECO:0000256" key="3">
    <source>
        <dbReference type="ARBA" id="ARBA00012438"/>
    </source>
</evidence>
<dbReference type="EMBL" id="LLKB01000001">
    <property type="protein sequence ID" value="KQC85799.1"/>
    <property type="molecule type" value="Genomic_DNA"/>
</dbReference>
<dbReference type="PANTHER" id="PTHR45453">
    <property type="entry name" value="PHOSPHATE REGULON SENSOR PROTEIN PHOR"/>
    <property type="match status" value="1"/>
</dbReference>
<keyword evidence="7" id="KW-0418">Kinase</keyword>
<feature type="transmembrane region" description="Helical" evidence="11">
    <location>
        <begin position="40"/>
        <end position="63"/>
    </location>
</feature>
<dbReference type="InterPro" id="IPR003594">
    <property type="entry name" value="HATPase_dom"/>
</dbReference>
<dbReference type="InterPro" id="IPR005467">
    <property type="entry name" value="His_kinase_dom"/>
</dbReference>
<dbReference type="GO" id="GO:0000155">
    <property type="term" value="F:phosphorelay sensor kinase activity"/>
    <property type="evidence" value="ECO:0007669"/>
    <property type="project" value="TreeGrafter"/>
</dbReference>
<accession>A0AAW3JW10</accession>
<comment type="caution">
    <text evidence="13">The sequence shown here is derived from an EMBL/GenBank/DDBJ whole genome shotgun (WGS) entry which is preliminary data.</text>
</comment>
<evidence type="ECO:0000313" key="14">
    <source>
        <dbReference type="Proteomes" id="UP000050833"/>
    </source>
</evidence>
<evidence type="ECO:0000256" key="5">
    <source>
        <dbReference type="ARBA" id="ARBA00022679"/>
    </source>
</evidence>
<protein>
    <recommendedName>
        <fullName evidence="3">histidine kinase</fullName>
        <ecNumber evidence="3">2.7.13.3</ecNumber>
    </recommendedName>
</protein>
<organism evidence="13 14">
    <name type="scientific">Butyribacter intestini</name>
    <dbReference type="NCBI Taxonomy" id="1703332"/>
    <lineage>
        <taxon>Bacteria</taxon>
        <taxon>Bacillati</taxon>
        <taxon>Bacillota</taxon>
        <taxon>Clostridia</taxon>
        <taxon>Lachnospirales</taxon>
        <taxon>Lachnospiraceae</taxon>
        <taxon>Butyribacter</taxon>
    </lineage>
</organism>
<keyword evidence="5" id="KW-0808">Transferase</keyword>
<dbReference type="RefSeq" id="WP_172794125.1">
    <property type="nucleotide sequence ID" value="NZ_JAQDCV010000006.1"/>
</dbReference>
<evidence type="ECO:0000256" key="1">
    <source>
        <dbReference type="ARBA" id="ARBA00000085"/>
    </source>
</evidence>
<keyword evidence="9" id="KW-0902">Two-component regulatory system</keyword>
<keyword evidence="8 11" id="KW-1133">Transmembrane helix</keyword>
<keyword evidence="14" id="KW-1185">Reference proteome</keyword>
<keyword evidence="4" id="KW-1003">Cell membrane</keyword>
<dbReference type="AlphaFoldDB" id="A0AAW3JW10"/>
<dbReference type="InterPro" id="IPR004358">
    <property type="entry name" value="Sig_transdc_His_kin-like_C"/>
</dbReference>
<dbReference type="Pfam" id="PF02518">
    <property type="entry name" value="HATPase_c"/>
    <property type="match status" value="1"/>
</dbReference>
<evidence type="ECO:0000313" key="13">
    <source>
        <dbReference type="EMBL" id="KQC85799.1"/>
    </source>
</evidence>
<evidence type="ECO:0000259" key="12">
    <source>
        <dbReference type="PROSITE" id="PS50109"/>
    </source>
</evidence>
<dbReference type="GO" id="GO:0004721">
    <property type="term" value="F:phosphoprotein phosphatase activity"/>
    <property type="evidence" value="ECO:0007669"/>
    <property type="project" value="TreeGrafter"/>
</dbReference>
<dbReference type="SMART" id="SM00387">
    <property type="entry name" value="HATPase_c"/>
    <property type="match status" value="1"/>
</dbReference>
<dbReference type="InterPro" id="IPR036890">
    <property type="entry name" value="HATPase_C_sf"/>
</dbReference>
<evidence type="ECO:0000256" key="7">
    <source>
        <dbReference type="ARBA" id="ARBA00022777"/>
    </source>
</evidence>
<dbReference type="SUPFAM" id="SSF55874">
    <property type="entry name" value="ATPase domain of HSP90 chaperone/DNA topoisomerase II/histidine kinase"/>
    <property type="match status" value="1"/>
</dbReference>
<feature type="transmembrane region" description="Helical" evidence="11">
    <location>
        <begin position="12"/>
        <end position="28"/>
    </location>
</feature>
<comment type="catalytic activity">
    <reaction evidence="1">
        <text>ATP + protein L-histidine = ADP + protein N-phospho-L-histidine.</text>
        <dbReference type="EC" id="2.7.13.3"/>
    </reaction>
</comment>
<reference evidence="13 14" key="1">
    <citation type="submission" date="2015-10" db="EMBL/GenBank/DDBJ databases">
        <title>Butyribacter intestini gen. nov., sp. nov., a butyric acid-producing bacterium of the family Lachnospiraceae isolated from the human faeces.</title>
        <authorList>
            <person name="Zou Y."/>
            <person name="Xue W."/>
            <person name="Luo G."/>
            <person name="Lv M."/>
        </authorList>
    </citation>
    <scope>NUCLEOTIDE SEQUENCE [LARGE SCALE GENOMIC DNA]</scope>
    <source>
        <strain evidence="13 14">TF01-11</strain>
    </source>
</reference>
<keyword evidence="6 11" id="KW-0812">Transmembrane</keyword>
<dbReference type="Gene3D" id="3.30.565.10">
    <property type="entry name" value="Histidine kinase-like ATPase, C-terminal domain"/>
    <property type="match status" value="1"/>
</dbReference>
<feature type="domain" description="Histidine kinase" evidence="12">
    <location>
        <begin position="176"/>
        <end position="430"/>
    </location>
</feature>
<evidence type="ECO:0000256" key="10">
    <source>
        <dbReference type="ARBA" id="ARBA00023136"/>
    </source>
</evidence>
<dbReference type="PRINTS" id="PR00344">
    <property type="entry name" value="BCTRLSENSOR"/>
</dbReference>
<proteinExistence type="predicted"/>
<gene>
    <name evidence="13" type="ORF">APZ18_00915</name>
</gene>
<evidence type="ECO:0000256" key="2">
    <source>
        <dbReference type="ARBA" id="ARBA00004651"/>
    </source>
</evidence>
<dbReference type="PANTHER" id="PTHR45453:SF2">
    <property type="entry name" value="HISTIDINE KINASE"/>
    <property type="match status" value="1"/>
</dbReference>
<dbReference type="GO" id="GO:0016036">
    <property type="term" value="P:cellular response to phosphate starvation"/>
    <property type="evidence" value="ECO:0007669"/>
    <property type="project" value="TreeGrafter"/>
</dbReference>